<sequence>MFAAFCMHSRAISEMIQGSAQFCAIAFSDDDDVMGLARPAALPRRAKRQ</sequence>
<dbReference type="RefSeq" id="WP_354270539.1">
    <property type="nucleotide sequence ID" value="NZ_JBEPTQ010000002.1"/>
</dbReference>
<evidence type="ECO:0000313" key="2">
    <source>
        <dbReference type="Proteomes" id="UP001549291"/>
    </source>
</evidence>
<accession>A0ABV2S949</accession>
<name>A0ABV2S949_BRAJP</name>
<reference evidence="1 2" key="1">
    <citation type="submission" date="2024-06" db="EMBL/GenBank/DDBJ databases">
        <title>Genomic Encyclopedia of Type Strains, Phase V (KMG-V): Genome sequencing to study the core and pangenomes of soil and plant-associated prokaryotes.</title>
        <authorList>
            <person name="Whitman W."/>
        </authorList>
    </citation>
    <scope>NUCLEOTIDE SEQUENCE [LARGE SCALE GENOMIC DNA]</scope>
    <source>
        <strain evidence="1 2">USDA 160</strain>
    </source>
</reference>
<protein>
    <submittedName>
        <fullName evidence="1">Uncharacterized protein</fullName>
    </submittedName>
</protein>
<gene>
    <name evidence="1" type="ORF">ABIF63_009808</name>
</gene>
<comment type="caution">
    <text evidence="1">The sequence shown here is derived from an EMBL/GenBank/DDBJ whole genome shotgun (WGS) entry which is preliminary data.</text>
</comment>
<organism evidence="1 2">
    <name type="scientific">Bradyrhizobium japonicum</name>
    <dbReference type="NCBI Taxonomy" id="375"/>
    <lineage>
        <taxon>Bacteria</taxon>
        <taxon>Pseudomonadati</taxon>
        <taxon>Pseudomonadota</taxon>
        <taxon>Alphaproteobacteria</taxon>
        <taxon>Hyphomicrobiales</taxon>
        <taxon>Nitrobacteraceae</taxon>
        <taxon>Bradyrhizobium</taxon>
    </lineage>
</organism>
<dbReference type="Proteomes" id="UP001549291">
    <property type="component" value="Unassembled WGS sequence"/>
</dbReference>
<proteinExistence type="predicted"/>
<keyword evidence="2" id="KW-1185">Reference proteome</keyword>
<dbReference type="EMBL" id="JBEPTQ010000002">
    <property type="protein sequence ID" value="MET4725702.1"/>
    <property type="molecule type" value="Genomic_DNA"/>
</dbReference>
<evidence type="ECO:0000313" key="1">
    <source>
        <dbReference type="EMBL" id="MET4725702.1"/>
    </source>
</evidence>